<name>A0A4Y2C6E1_ARAVE</name>
<feature type="compositionally biased region" description="Polar residues" evidence="1">
    <location>
        <begin position="128"/>
        <end position="145"/>
    </location>
</feature>
<accession>A0A4Y2C6E1</accession>
<evidence type="ECO:0000256" key="1">
    <source>
        <dbReference type="SAM" id="MobiDB-lite"/>
    </source>
</evidence>
<organism evidence="2 3">
    <name type="scientific">Araneus ventricosus</name>
    <name type="common">Orbweaver spider</name>
    <name type="synonym">Epeira ventricosa</name>
    <dbReference type="NCBI Taxonomy" id="182803"/>
    <lineage>
        <taxon>Eukaryota</taxon>
        <taxon>Metazoa</taxon>
        <taxon>Ecdysozoa</taxon>
        <taxon>Arthropoda</taxon>
        <taxon>Chelicerata</taxon>
        <taxon>Arachnida</taxon>
        <taxon>Araneae</taxon>
        <taxon>Araneomorphae</taxon>
        <taxon>Entelegynae</taxon>
        <taxon>Araneoidea</taxon>
        <taxon>Araneidae</taxon>
        <taxon>Araneus</taxon>
    </lineage>
</organism>
<dbReference type="EMBL" id="BGPR01085302">
    <property type="protein sequence ID" value="GBL98874.1"/>
    <property type="molecule type" value="Genomic_DNA"/>
</dbReference>
<evidence type="ECO:0000313" key="3">
    <source>
        <dbReference type="Proteomes" id="UP000499080"/>
    </source>
</evidence>
<sequence length="181" mass="20515">MSNPSGSDFEKERCQPKQNHLIKSHFKSLHAMMNYSEPGSNCVFCCKGNKSDTDHSSENCPLSVQERRAAIKLSNRCYLCFKLSHIAMICRKKYLACRCKNRFLYHKLLCDTSFPHSEPLKEGDSTDRSSNQIKHSARVNSEGQIPTEVSSALNKKYGDSTFLQTFAAEINNKRARGILDT</sequence>
<keyword evidence="3" id="KW-1185">Reference proteome</keyword>
<feature type="compositionally biased region" description="Basic and acidic residues" evidence="1">
    <location>
        <begin position="118"/>
        <end position="127"/>
    </location>
</feature>
<proteinExistence type="predicted"/>
<feature type="region of interest" description="Disordered" evidence="1">
    <location>
        <begin position="117"/>
        <end position="145"/>
    </location>
</feature>
<dbReference type="OrthoDB" id="7444419at2759"/>
<reference evidence="2 3" key="1">
    <citation type="journal article" date="2019" name="Sci. Rep.">
        <title>Orb-weaving spider Araneus ventricosus genome elucidates the spidroin gene catalogue.</title>
        <authorList>
            <person name="Kono N."/>
            <person name="Nakamura H."/>
            <person name="Ohtoshi R."/>
            <person name="Moran D.A.P."/>
            <person name="Shinohara A."/>
            <person name="Yoshida Y."/>
            <person name="Fujiwara M."/>
            <person name="Mori M."/>
            <person name="Tomita M."/>
            <person name="Arakawa K."/>
        </authorList>
    </citation>
    <scope>NUCLEOTIDE SEQUENCE [LARGE SCALE GENOMIC DNA]</scope>
</reference>
<evidence type="ECO:0000313" key="2">
    <source>
        <dbReference type="EMBL" id="GBL98874.1"/>
    </source>
</evidence>
<comment type="caution">
    <text evidence="2">The sequence shown here is derived from an EMBL/GenBank/DDBJ whole genome shotgun (WGS) entry which is preliminary data.</text>
</comment>
<protein>
    <submittedName>
        <fullName evidence="2">Uncharacterized protein</fullName>
    </submittedName>
</protein>
<dbReference type="AlphaFoldDB" id="A0A4Y2C6E1"/>
<gene>
    <name evidence="2" type="ORF">AVEN_80737_1</name>
</gene>
<dbReference type="Proteomes" id="UP000499080">
    <property type="component" value="Unassembled WGS sequence"/>
</dbReference>